<evidence type="ECO:0000256" key="6">
    <source>
        <dbReference type="SAM" id="Phobius"/>
    </source>
</evidence>
<feature type="transmembrane region" description="Helical" evidence="6">
    <location>
        <begin position="75"/>
        <end position="92"/>
    </location>
</feature>
<evidence type="ECO:0000259" key="7">
    <source>
        <dbReference type="Pfam" id="PF12823"/>
    </source>
</evidence>
<comment type="caution">
    <text evidence="8">The sequence shown here is derived from an EMBL/GenBank/DDBJ whole genome shotgun (WGS) entry which is preliminary data.</text>
</comment>
<accession>A0A495EBJ1</accession>
<evidence type="ECO:0000256" key="1">
    <source>
        <dbReference type="ARBA" id="ARBA00004651"/>
    </source>
</evidence>
<comment type="subcellular location">
    <subcellularLocation>
        <location evidence="1">Cell membrane</location>
        <topology evidence="1">Multi-pass membrane protein</topology>
    </subcellularLocation>
</comment>
<dbReference type="Proteomes" id="UP000269412">
    <property type="component" value="Unassembled WGS sequence"/>
</dbReference>
<keyword evidence="4 6" id="KW-1133">Transmembrane helix</keyword>
<feature type="transmembrane region" description="Helical" evidence="6">
    <location>
        <begin position="12"/>
        <end position="33"/>
    </location>
</feature>
<evidence type="ECO:0000313" key="8">
    <source>
        <dbReference type="EMBL" id="RKR13267.1"/>
    </source>
</evidence>
<keyword evidence="3 6" id="KW-0812">Transmembrane</keyword>
<gene>
    <name evidence="8" type="ORF">CLV91_1984</name>
</gene>
<keyword evidence="9" id="KW-1185">Reference proteome</keyword>
<proteinExistence type="predicted"/>
<dbReference type="NCBIfam" id="TIGR03954">
    <property type="entry name" value="integ_memb_HG"/>
    <property type="match status" value="1"/>
</dbReference>
<dbReference type="GO" id="GO:0005886">
    <property type="term" value="C:plasma membrane"/>
    <property type="evidence" value="ECO:0007669"/>
    <property type="project" value="UniProtKB-SubCell"/>
</dbReference>
<dbReference type="Pfam" id="PF12823">
    <property type="entry name" value="DUF3817"/>
    <property type="match status" value="1"/>
</dbReference>
<evidence type="ECO:0000256" key="5">
    <source>
        <dbReference type="ARBA" id="ARBA00023136"/>
    </source>
</evidence>
<dbReference type="InterPro" id="IPR023845">
    <property type="entry name" value="DUF3817_TM"/>
</dbReference>
<dbReference type="EMBL" id="RBIQ01000008">
    <property type="protein sequence ID" value="RKR13267.1"/>
    <property type="molecule type" value="Genomic_DNA"/>
</dbReference>
<reference evidence="8 9" key="1">
    <citation type="submission" date="2018-10" db="EMBL/GenBank/DDBJ databases">
        <title>Genomic Encyclopedia of Archaeal and Bacterial Type Strains, Phase II (KMG-II): from individual species to whole genera.</title>
        <authorList>
            <person name="Goeker M."/>
        </authorList>
    </citation>
    <scope>NUCLEOTIDE SEQUENCE [LARGE SCALE GENOMIC DNA]</scope>
    <source>
        <strain evidence="8 9">DSM 25230</strain>
    </source>
</reference>
<feature type="domain" description="DUF3817" evidence="7">
    <location>
        <begin position="10"/>
        <end position="96"/>
    </location>
</feature>
<feature type="transmembrane region" description="Helical" evidence="6">
    <location>
        <begin position="45"/>
        <end position="63"/>
    </location>
</feature>
<keyword evidence="5 6" id="KW-0472">Membrane</keyword>
<keyword evidence="2" id="KW-1003">Cell membrane</keyword>
<name>A0A495EBJ1_9FLAO</name>
<evidence type="ECO:0000313" key="9">
    <source>
        <dbReference type="Proteomes" id="UP000269412"/>
    </source>
</evidence>
<dbReference type="PANTHER" id="PTHR40077:SF1">
    <property type="entry name" value="MEMBRANE PROTEIN"/>
    <property type="match status" value="1"/>
</dbReference>
<evidence type="ECO:0000256" key="4">
    <source>
        <dbReference type="ARBA" id="ARBA00022989"/>
    </source>
</evidence>
<dbReference type="RefSeq" id="WP_121067107.1">
    <property type="nucleotide sequence ID" value="NZ_RBIQ01000008.1"/>
</dbReference>
<dbReference type="AlphaFoldDB" id="A0A495EBJ1"/>
<organism evidence="8 9">
    <name type="scientific">Maribacter vaceletii</name>
    <dbReference type="NCBI Taxonomy" id="1206816"/>
    <lineage>
        <taxon>Bacteria</taxon>
        <taxon>Pseudomonadati</taxon>
        <taxon>Bacteroidota</taxon>
        <taxon>Flavobacteriia</taxon>
        <taxon>Flavobacteriales</taxon>
        <taxon>Flavobacteriaceae</taxon>
        <taxon>Maribacter</taxon>
    </lineage>
</organism>
<sequence length="113" mass="13009">MKYFINSNIGRLRILAFLEGVSLLILICIAVPIKYIYLNPIPVKWVGQIHGVLFILFVFNALKVGIEQNWSFKNTTWKVVVACFVPFGTFYIDNKILSKAHKLKINHTSKKIK</sequence>
<dbReference type="PANTHER" id="PTHR40077">
    <property type="entry name" value="MEMBRANE PROTEIN-RELATED"/>
    <property type="match status" value="1"/>
</dbReference>
<protein>
    <submittedName>
        <fullName evidence="8">Integral membrane protein</fullName>
    </submittedName>
</protein>
<evidence type="ECO:0000256" key="2">
    <source>
        <dbReference type="ARBA" id="ARBA00022475"/>
    </source>
</evidence>
<evidence type="ECO:0000256" key="3">
    <source>
        <dbReference type="ARBA" id="ARBA00022692"/>
    </source>
</evidence>
<dbReference type="OrthoDB" id="1121311at2"/>